<dbReference type="SUPFAM" id="SSF51679">
    <property type="entry name" value="Bacterial luciferase-like"/>
    <property type="match status" value="1"/>
</dbReference>
<sequence>MDIGLYFPLQLPRPWGPGAEHTLVHEALAQVELADRLGFTHAWVPEQHFLEEYSHSSAPEVFLAAAAARTRTIRLGHGVVLLPPAYNPPTRIAERLAMLDLVSDGRVEFGFGDSKSRIELEGFGIEADQRQAMTAEAIEQVAAMLALDPYPGHRGRWFTAPARNVVPKPAQRPHPPLWMACSSDEAVRTAARFGVGALAHGFRDPDEARRVVEIYRRTFTEECRPIGFTVNPRVATLEPFYCHPDPDIARRRGGQAMEYMTFAVRHYYTFGRHHPGRTDLSARWDRTRAQLDTDTDTGTGAAPVVHGGHSVGTPDQLAAHLTELRDAGVDQVVLSHQAGRTPHAEICASLELFADQVLPALGDGPQPIEIPAHVTEALARRATTTPAAVEPVDAYGRDRPPIDPSTFPPDIRAQFEQLNRVAELGKAYDSPDLAGPNS</sequence>
<evidence type="ECO:0000259" key="3">
    <source>
        <dbReference type="Pfam" id="PF00296"/>
    </source>
</evidence>
<keyword evidence="1" id="KW-0560">Oxidoreductase</keyword>
<gene>
    <name evidence="4" type="ORF">GCM10009836_13010</name>
</gene>
<keyword evidence="5" id="KW-1185">Reference proteome</keyword>
<dbReference type="InterPro" id="IPR050766">
    <property type="entry name" value="Bact_Lucif_Oxidored"/>
</dbReference>
<keyword evidence="2" id="KW-0503">Monooxygenase</keyword>
<dbReference type="InterPro" id="IPR011251">
    <property type="entry name" value="Luciferase-like_dom"/>
</dbReference>
<evidence type="ECO:0000313" key="4">
    <source>
        <dbReference type="EMBL" id="GAA1836003.1"/>
    </source>
</evidence>
<evidence type="ECO:0000313" key="5">
    <source>
        <dbReference type="Proteomes" id="UP001500449"/>
    </source>
</evidence>
<name>A0ABN2MRD8_9PSEU</name>
<comment type="caution">
    <text evidence="4">The sequence shown here is derived from an EMBL/GenBank/DDBJ whole genome shotgun (WGS) entry which is preliminary data.</text>
</comment>
<dbReference type="EMBL" id="BAAAQK010000004">
    <property type="protein sequence ID" value="GAA1836003.1"/>
    <property type="molecule type" value="Genomic_DNA"/>
</dbReference>
<dbReference type="PANTHER" id="PTHR30137">
    <property type="entry name" value="LUCIFERASE-LIKE MONOOXYGENASE"/>
    <property type="match status" value="1"/>
</dbReference>
<dbReference type="Gene3D" id="3.20.20.30">
    <property type="entry name" value="Luciferase-like domain"/>
    <property type="match status" value="1"/>
</dbReference>
<accession>A0ABN2MRD8</accession>
<protein>
    <submittedName>
        <fullName evidence="4">LLM class flavin-dependent oxidoreductase</fullName>
    </submittedName>
</protein>
<dbReference type="InterPro" id="IPR036661">
    <property type="entry name" value="Luciferase-like_sf"/>
</dbReference>
<dbReference type="PANTHER" id="PTHR30137:SF8">
    <property type="entry name" value="BLR5498 PROTEIN"/>
    <property type="match status" value="1"/>
</dbReference>
<dbReference type="Proteomes" id="UP001500449">
    <property type="component" value="Unassembled WGS sequence"/>
</dbReference>
<reference evidence="4 5" key="1">
    <citation type="journal article" date="2019" name="Int. J. Syst. Evol. Microbiol.">
        <title>The Global Catalogue of Microorganisms (GCM) 10K type strain sequencing project: providing services to taxonomists for standard genome sequencing and annotation.</title>
        <authorList>
            <consortium name="The Broad Institute Genomics Platform"/>
            <consortium name="The Broad Institute Genome Sequencing Center for Infectious Disease"/>
            <person name="Wu L."/>
            <person name="Ma J."/>
        </authorList>
    </citation>
    <scope>NUCLEOTIDE SEQUENCE [LARGE SCALE GENOMIC DNA]</scope>
    <source>
        <strain evidence="4 5">JCM 16009</strain>
    </source>
</reference>
<evidence type="ECO:0000256" key="1">
    <source>
        <dbReference type="ARBA" id="ARBA00023002"/>
    </source>
</evidence>
<proteinExistence type="predicted"/>
<dbReference type="RefSeq" id="WP_344413474.1">
    <property type="nucleotide sequence ID" value="NZ_BAAAQK010000004.1"/>
</dbReference>
<dbReference type="Pfam" id="PF00296">
    <property type="entry name" value="Bac_luciferase"/>
    <property type="match status" value="1"/>
</dbReference>
<organism evidence="4 5">
    <name type="scientific">Pseudonocardia ailaonensis</name>
    <dbReference type="NCBI Taxonomy" id="367279"/>
    <lineage>
        <taxon>Bacteria</taxon>
        <taxon>Bacillati</taxon>
        <taxon>Actinomycetota</taxon>
        <taxon>Actinomycetes</taxon>
        <taxon>Pseudonocardiales</taxon>
        <taxon>Pseudonocardiaceae</taxon>
        <taxon>Pseudonocardia</taxon>
    </lineage>
</organism>
<evidence type="ECO:0000256" key="2">
    <source>
        <dbReference type="ARBA" id="ARBA00023033"/>
    </source>
</evidence>
<feature type="domain" description="Luciferase-like" evidence="3">
    <location>
        <begin position="23"/>
        <end position="331"/>
    </location>
</feature>